<keyword evidence="5 11" id="KW-0031">Aminopeptidase</keyword>
<dbReference type="AlphaFoldDB" id="A0A7X3K447"/>
<evidence type="ECO:0000256" key="9">
    <source>
        <dbReference type="ARBA" id="ARBA00023049"/>
    </source>
</evidence>
<gene>
    <name evidence="11" type="ORF">GO014_13350</name>
</gene>
<dbReference type="PANTHER" id="PTHR34448">
    <property type="entry name" value="AMINOPEPTIDASE"/>
    <property type="match status" value="1"/>
</dbReference>
<dbReference type="GO" id="GO:0008237">
    <property type="term" value="F:metallopeptidase activity"/>
    <property type="evidence" value="ECO:0007669"/>
    <property type="project" value="UniProtKB-KW"/>
</dbReference>
<dbReference type="Gene3D" id="3.40.1830.10">
    <property type="entry name" value="Thermophilic metalloprotease (M29)"/>
    <property type="match status" value="1"/>
</dbReference>
<reference evidence="11 12" key="1">
    <citation type="submission" date="2019-12" db="EMBL/GenBank/DDBJ databases">
        <title>Devosia maris sp. nov., isolated from the deep seawater.</title>
        <authorList>
            <person name="Liu Y."/>
        </authorList>
    </citation>
    <scope>NUCLEOTIDE SEQUENCE [LARGE SCALE GENOMIC DNA]</scope>
    <source>
        <strain evidence="11 12">L53-10-65</strain>
    </source>
</reference>
<comment type="cofactor">
    <cofactor evidence="1">
        <name>Co(2+)</name>
        <dbReference type="ChEBI" id="CHEBI:48828"/>
    </cofactor>
</comment>
<evidence type="ECO:0000256" key="7">
    <source>
        <dbReference type="ARBA" id="ARBA00022723"/>
    </source>
</evidence>
<feature type="compositionally biased region" description="Basic residues" evidence="10">
    <location>
        <begin position="1"/>
        <end position="20"/>
    </location>
</feature>
<keyword evidence="9" id="KW-0482">Metalloprotease</keyword>
<evidence type="ECO:0000256" key="6">
    <source>
        <dbReference type="ARBA" id="ARBA00022670"/>
    </source>
</evidence>
<evidence type="ECO:0000256" key="2">
    <source>
        <dbReference type="ARBA" id="ARBA00001946"/>
    </source>
</evidence>
<dbReference type="GO" id="GO:0046872">
    <property type="term" value="F:metal ion binding"/>
    <property type="evidence" value="ECO:0007669"/>
    <property type="project" value="UniProtKB-KW"/>
</dbReference>
<dbReference type="InterPro" id="IPR052170">
    <property type="entry name" value="M29_Exopeptidase"/>
</dbReference>
<organism evidence="11 12">
    <name type="scientific">Devosia marina</name>
    <dbReference type="NCBI Taxonomy" id="2683198"/>
    <lineage>
        <taxon>Bacteria</taxon>
        <taxon>Pseudomonadati</taxon>
        <taxon>Pseudomonadota</taxon>
        <taxon>Alphaproteobacteria</taxon>
        <taxon>Hyphomicrobiales</taxon>
        <taxon>Devosiaceae</taxon>
        <taxon>Devosia</taxon>
    </lineage>
</organism>
<feature type="region of interest" description="Disordered" evidence="10">
    <location>
        <begin position="137"/>
        <end position="164"/>
    </location>
</feature>
<evidence type="ECO:0000256" key="8">
    <source>
        <dbReference type="ARBA" id="ARBA00022801"/>
    </source>
</evidence>
<name>A0A7X3K447_9HYPH</name>
<evidence type="ECO:0000313" key="12">
    <source>
        <dbReference type="Proteomes" id="UP000438106"/>
    </source>
</evidence>
<comment type="cofactor">
    <cofactor evidence="3">
        <name>Zn(2+)</name>
        <dbReference type="ChEBI" id="CHEBI:29105"/>
    </cofactor>
</comment>
<feature type="region of interest" description="Disordered" evidence="10">
    <location>
        <begin position="1"/>
        <end position="34"/>
    </location>
</feature>
<keyword evidence="12" id="KW-1185">Reference proteome</keyword>
<comment type="cofactor">
    <cofactor evidence="2">
        <name>Mg(2+)</name>
        <dbReference type="ChEBI" id="CHEBI:18420"/>
    </cofactor>
</comment>
<dbReference type="EMBL" id="WQRF01000004">
    <property type="protein sequence ID" value="MVT00012.1"/>
    <property type="molecule type" value="Genomic_DNA"/>
</dbReference>
<protein>
    <submittedName>
        <fullName evidence="11">Aminopeptidase</fullName>
    </submittedName>
</protein>
<dbReference type="PRINTS" id="PR00919">
    <property type="entry name" value="THERMOPTASE"/>
</dbReference>
<comment type="caution">
    <text evidence="11">The sequence shown here is derived from an EMBL/GenBank/DDBJ whole genome shotgun (WGS) entry which is preliminary data.</text>
</comment>
<dbReference type="PANTHER" id="PTHR34448:SF3">
    <property type="entry name" value="AMINOPEPTIDASE AMPS"/>
    <property type="match status" value="1"/>
</dbReference>
<dbReference type="InterPro" id="IPR000787">
    <property type="entry name" value="Peptidase_M29"/>
</dbReference>
<dbReference type="Pfam" id="PF02073">
    <property type="entry name" value="Peptidase_M29"/>
    <property type="match status" value="1"/>
</dbReference>
<evidence type="ECO:0000313" key="11">
    <source>
        <dbReference type="EMBL" id="MVT00012.1"/>
    </source>
</evidence>
<feature type="compositionally biased region" description="Polar residues" evidence="10">
    <location>
        <begin position="142"/>
        <end position="163"/>
    </location>
</feature>
<keyword evidence="8" id="KW-0378">Hydrolase</keyword>
<dbReference type="GO" id="GO:0006508">
    <property type="term" value="P:proteolysis"/>
    <property type="evidence" value="ECO:0007669"/>
    <property type="project" value="UniProtKB-KW"/>
</dbReference>
<dbReference type="SUPFAM" id="SSF144052">
    <property type="entry name" value="Thermophilic metalloprotease-like"/>
    <property type="match status" value="1"/>
</dbReference>
<evidence type="ECO:0000256" key="1">
    <source>
        <dbReference type="ARBA" id="ARBA00001941"/>
    </source>
</evidence>
<accession>A0A7X3K447</accession>
<keyword evidence="7" id="KW-0479">Metal-binding</keyword>
<proteinExistence type="inferred from homology"/>
<dbReference type="InterPro" id="IPR035097">
    <property type="entry name" value="M29_N-terminal"/>
</dbReference>
<evidence type="ECO:0000256" key="10">
    <source>
        <dbReference type="SAM" id="MobiDB-lite"/>
    </source>
</evidence>
<dbReference type="Proteomes" id="UP000438106">
    <property type="component" value="Unassembled WGS sequence"/>
</dbReference>
<evidence type="ECO:0000256" key="5">
    <source>
        <dbReference type="ARBA" id="ARBA00022438"/>
    </source>
</evidence>
<sequence>MAPPPHKLRGRHERSVRRSGWRWGRPSSAGGPLNEPVSLRRFHVEPFRLHRFGNCHVASRAKTTQSTWAETRTQVRHSIRRRASGVWGEVFLTFYFRRTTGTEAKLAPDRSNRRRRASCEASTCLFAPGCPRGGAARGGTIGSRQSIQEQEGISPVSNSSTSPIDPVKLDKLGEVAIKVGLQLAEGQDLIITAPMTAAPLVRRITEHAYKAGAGLVTTIYSDEEATLYRFRHAKDASFDRAAGWLYAGMAEAYKNNAARLAISGDNPMMLANEDPEKVSRANRANSAAYRPALELITGFDINWNIVSYPTPNWAKLVFPNDPEDVAIAKLADAIFKASRVDQDDPIAAWKAHNANLQARWTWLNGKKFSALKYTGPGTDLTVGLADGHRWKGGASEAKNGVTCNPNIPTEEVFTTPHRLRVEGTVSATKPLSLNGTLIENIQARFEEGRMVELKATKGENVFNKVLDTDEGARRLGEVALVPHSSPISASGILFYNTLYDENASCHIAMGQCYADCFEGGKDLTSDQIFAQGGNRSLIHIDWMIGSDKVDIDGVHADGTTEPVMRKGEWAF</sequence>
<dbReference type="GO" id="GO:0004177">
    <property type="term" value="F:aminopeptidase activity"/>
    <property type="evidence" value="ECO:0007669"/>
    <property type="project" value="UniProtKB-KW"/>
</dbReference>
<evidence type="ECO:0000256" key="3">
    <source>
        <dbReference type="ARBA" id="ARBA00001947"/>
    </source>
</evidence>
<feature type="compositionally biased region" description="Low complexity" evidence="10">
    <location>
        <begin position="21"/>
        <end position="31"/>
    </location>
</feature>
<keyword evidence="6" id="KW-0645">Protease</keyword>
<evidence type="ECO:0000256" key="4">
    <source>
        <dbReference type="ARBA" id="ARBA00008236"/>
    </source>
</evidence>
<comment type="similarity">
    <text evidence="4">Belongs to the peptidase M29 family.</text>
</comment>